<dbReference type="Pfam" id="PF08849">
    <property type="entry name" value="BrxA"/>
    <property type="match status" value="1"/>
</dbReference>
<dbReference type="Proteomes" id="UP001176960">
    <property type="component" value="Unassembled WGS sequence"/>
</dbReference>
<evidence type="ECO:0000313" key="1">
    <source>
        <dbReference type="EMBL" id="CAI9119512.1"/>
    </source>
</evidence>
<proteinExistence type="predicted"/>
<sequence>MMGSGMIMRDRKADKYLMSFGTGGLYVNESAAIARIHCPNVDWDITASLAKEAGAFPVRKASSAQRSIREIVNRLRRLSDRELEVLVEGERSEQSALLWLAACRAYRFVGEFAVEVLNDRFLSLRTDLTYDDFDAFLAAKAEWSPKLASLSSTTHAKLRAVLFRLMREAEILSPDDRILGSVLSRRILALIHAADPDELQFFPGAERQMGEDR</sequence>
<dbReference type="AlphaFoldDB" id="A0AA35ULA0"/>
<reference evidence="1" key="1">
    <citation type="submission" date="2023-03" db="EMBL/GenBank/DDBJ databases">
        <authorList>
            <person name="Cleenwerck I."/>
        </authorList>
    </citation>
    <scope>NUCLEOTIDE SEQUENCE</scope>
    <source>
        <strain evidence="1">LMG 32879</strain>
    </source>
</reference>
<dbReference type="InterPro" id="IPR023137">
    <property type="entry name" value="BrxA_sf"/>
</dbReference>
<protein>
    <submittedName>
        <fullName evidence="1">DUF1819 family protein</fullName>
    </submittedName>
</protein>
<dbReference type="RefSeq" id="WP_289843395.1">
    <property type="nucleotide sequence ID" value="NZ_CATKSH010000002.1"/>
</dbReference>
<gene>
    <name evidence="1" type="ORF">LMG32879_000327</name>
</gene>
<dbReference type="InterPro" id="IPR014948">
    <property type="entry name" value="BrxA"/>
</dbReference>
<dbReference type="Gene3D" id="1.10.3540.10">
    <property type="entry name" value="uncharacterized protein from magnetospirillum magneticum domain"/>
    <property type="match status" value="1"/>
</dbReference>
<organism evidence="1 2">
    <name type="scientific">Brytella acorum</name>
    <dbReference type="NCBI Taxonomy" id="2959299"/>
    <lineage>
        <taxon>Bacteria</taxon>
        <taxon>Pseudomonadati</taxon>
        <taxon>Pseudomonadota</taxon>
        <taxon>Alphaproteobacteria</taxon>
        <taxon>Acetobacterales</taxon>
        <taxon>Acetobacteraceae</taxon>
        <taxon>Brytella</taxon>
    </lineage>
</organism>
<dbReference type="EMBL" id="CATKSH010000002">
    <property type="protein sequence ID" value="CAI9119512.1"/>
    <property type="molecule type" value="Genomic_DNA"/>
</dbReference>
<evidence type="ECO:0000313" key="2">
    <source>
        <dbReference type="Proteomes" id="UP001176960"/>
    </source>
</evidence>
<keyword evidence="2" id="KW-1185">Reference proteome</keyword>
<comment type="caution">
    <text evidence="1">The sequence shown here is derived from an EMBL/GenBank/DDBJ whole genome shotgun (WGS) entry which is preliminary data.</text>
</comment>
<name>A0AA35ULA0_9PROT</name>
<accession>A0AA35ULA0</accession>